<sequence>MNKLLIIEDNCELCKQLKRGIGKEYDVMFAGDCKEAIALFYRYRPKVVTLGIGLSPDENGIVEGFRCLEQILSHSPTTRVIVITEHERRDIGLRAVQAGAYGFCRKPIHMSELRVIINRAFNLLDMEEDNARQQSVLEQKGCGFGGIIGKSPQMLQVFSMIRKVSLSDVAVFITGESGTGKELVAKALHNMSLRKNGPFVPINCGAIPENLLESEMFGTERGAFTGAHARILGKAEYAHKGTMFLDEIGELPGNLQVKLLRFLQEKVLQRVGGREDIAVDARIISATNMDIAKAIGEGLFREDLYYRIAVITINLPPLRERGDDIMLLANLFLKRATEEFCKKTRGFSTSSLKILKNYTWPGNVRELENRVQRAVIMSDSPLIEPADLGLTENSMPLMMPPMGCVTLKDARDRLEREMIISALGRQEGNIAKAAEVLGVSRPTLYDLMKKYSLSRLSPNPERQGTNDGIQYGQQ</sequence>
<evidence type="ECO:0000256" key="6">
    <source>
        <dbReference type="PROSITE-ProRule" id="PRU00169"/>
    </source>
</evidence>
<dbReference type="SMART" id="SM00382">
    <property type="entry name" value="AAA"/>
    <property type="match status" value="1"/>
</dbReference>
<dbReference type="AlphaFoldDB" id="B9M2U3"/>
<dbReference type="EMBL" id="CP001390">
    <property type="protein sequence ID" value="ACM21289.1"/>
    <property type="molecule type" value="Genomic_DNA"/>
</dbReference>
<evidence type="ECO:0000256" key="7">
    <source>
        <dbReference type="SAM" id="MobiDB-lite"/>
    </source>
</evidence>
<dbReference type="InterPro" id="IPR003593">
    <property type="entry name" value="AAA+_ATPase"/>
</dbReference>
<keyword evidence="3" id="KW-0805">Transcription regulation</keyword>
<dbReference type="CDD" id="cd00156">
    <property type="entry name" value="REC"/>
    <property type="match status" value="1"/>
</dbReference>
<dbReference type="GO" id="GO:0006355">
    <property type="term" value="P:regulation of DNA-templated transcription"/>
    <property type="evidence" value="ECO:0007669"/>
    <property type="project" value="InterPro"/>
</dbReference>
<dbReference type="PROSITE" id="PS00688">
    <property type="entry name" value="SIGMA54_INTERACT_3"/>
    <property type="match status" value="1"/>
</dbReference>
<dbReference type="InterPro" id="IPR014264">
    <property type="entry name" value="PEP-CTERM_resp_reg"/>
</dbReference>
<dbReference type="InterPro" id="IPR009057">
    <property type="entry name" value="Homeodomain-like_sf"/>
</dbReference>
<evidence type="ECO:0000256" key="2">
    <source>
        <dbReference type="ARBA" id="ARBA00022840"/>
    </source>
</evidence>
<dbReference type="InterPro" id="IPR001789">
    <property type="entry name" value="Sig_transdc_resp-reg_receiver"/>
</dbReference>
<dbReference type="PROSITE" id="PS50045">
    <property type="entry name" value="SIGMA54_INTERACT_4"/>
    <property type="match status" value="1"/>
</dbReference>
<keyword evidence="4" id="KW-0238">DNA-binding</keyword>
<proteinExistence type="predicted"/>
<dbReference type="PROSITE" id="PS50110">
    <property type="entry name" value="RESPONSE_REGULATORY"/>
    <property type="match status" value="1"/>
</dbReference>
<evidence type="ECO:0000313" key="11">
    <source>
        <dbReference type="Proteomes" id="UP000007721"/>
    </source>
</evidence>
<dbReference type="SUPFAM" id="SSF46689">
    <property type="entry name" value="Homeodomain-like"/>
    <property type="match status" value="1"/>
</dbReference>
<dbReference type="STRING" id="316067.Geob_2946"/>
<evidence type="ECO:0000256" key="3">
    <source>
        <dbReference type="ARBA" id="ARBA00023015"/>
    </source>
</evidence>
<dbReference type="PROSITE" id="PS00676">
    <property type="entry name" value="SIGMA54_INTERACT_2"/>
    <property type="match status" value="1"/>
</dbReference>
<comment type="caution">
    <text evidence="6">Lacks conserved residue(s) required for the propagation of feature annotation.</text>
</comment>
<organism evidence="10 11">
    <name type="scientific">Geotalea daltonii (strain DSM 22248 / JCM 15807 / FRC-32)</name>
    <name type="common">Geobacter daltonii</name>
    <dbReference type="NCBI Taxonomy" id="316067"/>
    <lineage>
        <taxon>Bacteria</taxon>
        <taxon>Pseudomonadati</taxon>
        <taxon>Thermodesulfobacteriota</taxon>
        <taxon>Desulfuromonadia</taxon>
        <taxon>Geobacterales</taxon>
        <taxon>Geobacteraceae</taxon>
        <taxon>Geotalea</taxon>
    </lineage>
</organism>
<evidence type="ECO:0000256" key="1">
    <source>
        <dbReference type="ARBA" id="ARBA00022741"/>
    </source>
</evidence>
<keyword evidence="5" id="KW-0804">Transcription</keyword>
<dbReference type="KEGG" id="geo:Geob_2946"/>
<dbReference type="Gene3D" id="1.10.8.60">
    <property type="match status" value="1"/>
</dbReference>
<dbReference type="FunFam" id="3.40.50.300:FF:000006">
    <property type="entry name" value="DNA-binding transcriptional regulator NtrC"/>
    <property type="match status" value="1"/>
</dbReference>
<dbReference type="PRINTS" id="PR01590">
    <property type="entry name" value="HTHFIS"/>
</dbReference>
<evidence type="ECO:0000313" key="10">
    <source>
        <dbReference type="EMBL" id="ACM21289.1"/>
    </source>
</evidence>
<dbReference type="InterPro" id="IPR025944">
    <property type="entry name" value="Sigma_54_int_dom_CS"/>
</dbReference>
<dbReference type="InterPro" id="IPR058031">
    <property type="entry name" value="AAA_lid_NorR"/>
</dbReference>
<protein>
    <submittedName>
        <fullName evidence="10">Sigma-54-dependent transcriptional response regulator</fullName>
    </submittedName>
</protein>
<dbReference type="HOGENOM" id="CLU_000445_0_6_7"/>
<dbReference type="PANTHER" id="PTHR32071">
    <property type="entry name" value="TRANSCRIPTIONAL REGULATORY PROTEIN"/>
    <property type="match status" value="1"/>
</dbReference>
<dbReference type="Gene3D" id="3.40.50.2300">
    <property type="match status" value="1"/>
</dbReference>
<gene>
    <name evidence="10" type="ordered locus">Geob_2946</name>
</gene>
<evidence type="ECO:0000256" key="4">
    <source>
        <dbReference type="ARBA" id="ARBA00023125"/>
    </source>
</evidence>
<dbReference type="InterPro" id="IPR025943">
    <property type="entry name" value="Sigma_54_int_dom_ATP-bd_2"/>
</dbReference>
<dbReference type="InterPro" id="IPR027417">
    <property type="entry name" value="P-loop_NTPase"/>
</dbReference>
<dbReference type="Gene3D" id="3.40.50.300">
    <property type="entry name" value="P-loop containing nucleotide triphosphate hydrolases"/>
    <property type="match status" value="1"/>
</dbReference>
<dbReference type="SUPFAM" id="SSF52172">
    <property type="entry name" value="CheY-like"/>
    <property type="match status" value="1"/>
</dbReference>
<feature type="domain" description="Response regulatory" evidence="9">
    <location>
        <begin position="3"/>
        <end position="121"/>
    </location>
</feature>
<name>B9M2U3_GEODF</name>
<dbReference type="InterPro" id="IPR002197">
    <property type="entry name" value="HTH_Fis"/>
</dbReference>
<dbReference type="GO" id="GO:0000160">
    <property type="term" value="P:phosphorelay signal transduction system"/>
    <property type="evidence" value="ECO:0007669"/>
    <property type="project" value="InterPro"/>
</dbReference>
<dbReference type="InterPro" id="IPR011006">
    <property type="entry name" value="CheY-like_superfamily"/>
</dbReference>
<dbReference type="InterPro" id="IPR002078">
    <property type="entry name" value="Sigma_54_int"/>
</dbReference>
<dbReference type="eggNOG" id="COG2204">
    <property type="taxonomic scope" value="Bacteria"/>
</dbReference>
<dbReference type="Pfam" id="PF00158">
    <property type="entry name" value="Sigma54_activat"/>
    <property type="match status" value="1"/>
</dbReference>
<dbReference type="InterPro" id="IPR025662">
    <property type="entry name" value="Sigma_54_int_dom_ATP-bd_1"/>
</dbReference>
<dbReference type="Pfam" id="PF00072">
    <property type="entry name" value="Response_reg"/>
    <property type="match status" value="1"/>
</dbReference>
<dbReference type="Gene3D" id="1.10.10.60">
    <property type="entry name" value="Homeodomain-like"/>
    <property type="match status" value="1"/>
</dbReference>
<feature type="region of interest" description="Disordered" evidence="7">
    <location>
        <begin position="455"/>
        <end position="474"/>
    </location>
</feature>
<dbReference type="GO" id="GO:0043565">
    <property type="term" value="F:sequence-specific DNA binding"/>
    <property type="evidence" value="ECO:0007669"/>
    <property type="project" value="InterPro"/>
</dbReference>
<evidence type="ECO:0000259" key="9">
    <source>
        <dbReference type="PROSITE" id="PS50110"/>
    </source>
</evidence>
<dbReference type="SMART" id="SM00448">
    <property type="entry name" value="REC"/>
    <property type="match status" value="1"/>
</dbReference>
<feature type="domain" description="Sigma-54 factor interaction" evidence="8">
    <location>
        <begin position="147"/>
        <end position="376"/>
    </location>
</feature>
<dbReference type="GO" id="GO:0005524">
    <property type="term" value="F:ATP binding"/>
    <property type="evidence" value="ECO:0007669"/>
    <property type="project" value="UniProtKB-KW"/>
</dbReference>
<dbReference type="Proteomes" id="UP000007721">
    <property type="component" value="Chromosome"/>
</dbReference>
<keyword evidence="11" id="KW-1185">Reference proteome</keyword>
<dbReference type="OrthoDB" id="9814761at2"/>
<dbReference type="RefSeq" id="WP_012648017.1">
    <property type="nucleotide sequence ID" value="NC_011979.1"/>
</dbReference>
<dbReference type="PROSITE" id="PS00675">
    <property type="entry name" value="SIGMA54_INTERACT_1"/>
    <property type="match status" value="1"/>
</dbReference>
<dbReference type="Pfam" id="PF02954">
    <property type="entry name" value="HTH_8"/>
    <property type="match status" value="1"/>
</dbReference>
<dbReference type="Pfam" id="PF25601">
    <property type="entry name" value="AAA_lid_14"/>
    <property type="match status" value="1"/>
</dbReference>
<evidence type="ECO:0000259" key="8">
    <source>
        <dbReference type="PROSITE" id="PS50045"/>
    </source>
</evidence>
<evidence type="ECO:0000256" key="5">
    <source>
        <dbReference type="ARBA" id="ARBA00023163"/>
    </source>
</evidence>
<keyword evidence="2" id="KW-0067">ATP-binding</keyword>
<keyword evidence="1" id="KW-0547">Nucleotide-binding</keyword>
<accession>B9M2U3</accession>
<dbReference type="CDD" id="cd00009">
    <property type="entry name" value="AAA"/>
    <property type="match status" value="1"/>
</dbReference>
<dbReference type="NCBIfam" id="TIGR02915">
    <property type="entry name" value="PEP_resp_reg"/>
    <property type="match status" value="1"/>
</dbReference>
<dbReference type="SUPFAM" id="SSF52540">
    <property type="entry name" value="P-loop containing nucleoside triphosphate hydrolases"/>
    <property type="match status" value="1"/>
</dbReference>
<reference evidence="10 11" key="1">
    <citation type="submission" date="2009-01" db="EMBL/GenBank/DDBJ databases">
        <title>Complete sequence of Geobacter sp. FRC-32.</title>
        <authorList>
            <consortium name="US DOE Joint Genome Institute"/>
            <person name="Lucas S."/>
            <person name="Copeland A."/>
            <person name="Lapidus A."/>
            <person name="Glavina del Rio T."/>
            <person name="Dalin E."/>
            <person name="Tice H."/>
            <person name="Bruce D."/>
            <person name="Goodwin L."/>
            <person name="Pitluck S."/>
            <person name="Saunders E."/>
            <person name="Brettin T."/>
            <person name="Detter J.C."/>
            <person name="Han C."/>
            <person name="Larimer F."/>
            <person name="Land M."/>
            <person name="Hauser L."/>
            <person name="Kyrpides N."/>
            <person name="Ovchinnikova G."/>
            <person name="Kostka J."/>
            <person name="Richardson P."/>
        </authorList>
    </citation>
    <scope>NUCLEOTIDE SEQUENCE [LARGE SCALE GENOMIC DNA]</scope>
    <source>
        <strain evidence="11">DSM 22248 / JCM 15807 / FRC-32</strain>
    </source>
</reference>
<dbReference type="PANTHER" id="PTHR32071:SF113">
    <property type="entry name" value="ALGINATE BIOSYNTHESIS TRANSCRIPTIONAL REGULATORY PROTEIN ALGB"/>
    <property type="match status" value="1"/>
</dbReference>